<accession>A0AAQ3K1Z4</accession>
<dbReference type="AlphaFoldDB" id="A0AAQ3K1Z4"/>
<dbReference type="EMBL" id="CP136892">
    <property type="protein sequence ID" value="WOL00427.1"/>
    <property type="molecule type" value="Genomic_DNA"/>
</dbReference>
<proteinExistence type="predicted"/>
<protein>
    <submittedName>
        <fullName evidence="1">Uncharacterized protein</fullName>
    </submittedName>
</protein>
<gene>
    <name evidence="1" type="ORF">Cni_G09140</name>
</gene>
<evidence type="ECO:0000313" key="1">
    <source>
        <dbReference type="EMBL" id="WOL00427.1"/>
    </source>
</evidence>
<name>A0AAQ3K1Z4_9LILI</name>
<evidence type="ECO:0000313" key="2">
    <source>
        <dbReference type="Proteomes" id="UP001327560"/>
    </source>
</evidence>
<reference evidence="1 2" key="1">
    <citation type="submission" date="2023-10" db="EMBL/GenBank/DDBJ databases">
        <title>Chromosome-scale genome assembly provides insights into flower coloration mechanisms of Canna indica.</title>
        <authorList>
            <person name="Li C."/>
        </authorList>
    </citation>
    <scope>NUCLEOTIDE SEQUENCE [LARGE SCALE GENOMIC DNA]</scope>
    <source>
        <tissue evidence="1">Flower</tissue>
    </source>
</reference>
<keyword evidence="2" id="KW-1185">Reference proteome</keyword>
<dbReference type="Proteomes" id="UP001327560">
    <property type="component" value="Chromosome 3"/>
</dbReference>
<sequence>MVAPLARVATRRGDRARGQLAAPPSPFSPLDHRSLLGAWVQSGWLVAWSRTCLPSLLWQHLDGISRVRPPHAGSNADGFSNPSATLQLALARSEVGLPDVSLVGPDGKGFIVSLYKTPLRMLHWATRPCFGGLVLRQAQPPSLSSLDDRTVRIIGLFLESDMVARSQGIVFSPGGPKLAGVSGVPGWSCVGSSSGAGSDIEAANRDPERLVRGASEAWAWAGSRWTCPPHASSLAVQMASPAP</sequence>
<organism evidence="1 2">
    <name type="scientific">Canna indica</name>
    <name type="common">Indian-shot</name>
    <dbReference type="NCBI Taxonomy" id="4628"/>
    <lineage>
        <taxon>Eukaryota</taxon>
        <taxon>Viridiplantae</taxon>
        <taxon>Streptophyta</taxon>
        <taxon>Embryophyta</taxon>
        <taxon>Tracheophyta</taxon>
        <taxon>Spermatophyta</taxon>
        <taxon>Magnoliopsida</taxon>
        <taxon>Liliopsida</taxon>
        <taxon>Zingiberales</taxon>
        <taxon>Cannaceae</taxon>
        <taxon>Canna</taxon>
    </lineage>
</organism>